<evidence type="ECO:0008006" key="3">
    <source>
        <dbReference type="Google" id="ProtNLM"/>
    </source>
</evidence>
<sequence length="308" mass="35848">MYANKRWITEEIVGIMKQRDSTYEAAMITKNEEDWSAYREKRNKVSSMIRKQKQQYYEQKIDNSRHNPKVMWKTLKELYIAEHFNTYFIDSIADIIQNIPKYNMYVVPKTEVQNKFDNFQQIDMRYLRKLISSLPNKTGSDGIPTNIIKTSFEVIGNRFLDVINSSLQTGNFPNTWKSSLVSLVPKVVNSILAEQHQPINSLPIPEKILEITVKEQLVNYCNTSNIIIPVQSGFREAHSCESALQCILEEWVKEIDDNKIVLAVFLDFKRAFETVDRKLLLLKLEGLGIGGTKKNIHWIKLRLLTISK</sequence>
<dbReference type="EMBL" id="JAPWTJ010000074">
    <property type="protein sequence ID" value="KAJ8983458.1"/>
    <property type="molecule type" value="Genomic_DNA"/>
</dbReference>
<evidence type="ECO:0000313" key="2">
    <source>
        <dbReference type="Proteomes" id="UP001162164"/>
    </source>
</evidence>
<organism evidence="1 2">
    <name type="scientific">Molorchus minor</name>
    <dbReference type="NCBI Taxonomy" id="1323400"/>
    <lineage>
        <taxon>Eukaryota</taxon>
        <taxon>Metazoa</taxon>
        <taxon>Ecdysozoa</taxon>
        <taxon>Arthropoda</taxon>
        <taxon>Hexapoda</taxon>
        <taxon>Insecta</taxon>
        <taxon>Pterygota</taxon>
        <taxon>Neoptera</taxon>
        <taxon>Endopterygota</taxon>
        <taxon>Coleoptera</taxon>
        <taxon>Polyphaga</taxon>
        <taxon>Cucujiformia</taxon>
        <taxon>Chrysomeloidea</taxon>
        <taxon>Cerambycidae</taxon>
        <taxon>Lamiinae</taxon>
        <taxon>Monochamini</taxon>
        <taxon>Molorchus</taxon>
    </lineage>
</organism>
<dbReference type="Proteomes" id="UP001162164">
    <property type="component" value="Unassembled WGS sequence"/>
</dbReference>
<protein>
    <recommendedName>
        <fullName evidence="3">Reverse transcriptase domain-containing protein</fullName>
    </recommendedName>
</protein>
<gene>
    <name evidence="1" type="ORF">NQ317_013333</name>
</gene>
<dbReference type="PANTHER" id="PTHR47510">
    <property type="entry name" value="REVERSE TRANSCRIPTASE DOMAIN-CONTAINING PROTEIN"/>
    <property type="match status" value="1"/>
</dbReference>
<reference evidence="1" key="1">
    <citation type="journal article" date="2023" name="Insect Mol. Biol.">
        <title>Genome sequencing provides insights into the evolution of gene families encoding plant cell wall-degrading enzymes in longhorned beetles.</title>
        <authorList>
            <person name="Shin N.R."/>
            <person name="Okamura Y."/>
            <person name="Kirsch R."/>
            <person name="Pauchet Y."/>
        </authorList>
    </citation>
    <scope>NUCLEOTIDE SEQUENCE</scope>
    <source>
        <strain evidence="1">MMC_N1</strain>
    </source>
</reference>
<name>A0ABQ9JZC9_9CUCU</name>
<keyword evidence="2" id="KW-1185">Reference proteome</keyword>
<accession>A0ABQ9JZC9</accession>
<evidence type="ECO:0000313" key="1">
    <source>
        <dbReference type="EMBL" id="KAJ8983458.1"/>
    </source>
</evidence>
<proteinExistence type="predicted"/>
<dbReference type="PANTHER" id="PTHR47510:SF3">
    <property type="entry name" value="ENDO_EXONUCLEASE_PHOSPHATASE DOMAIN-CONTAINING PROTEIN"/>
    <property type="match status" value="1"/>
</dbReference>
<comment type="caution">
    <text evidence="1">The sequence shown here is derived from an EMBL/GenBank/DDBJ whole genome shotgun (WGS) entry which is preliminary data.</text>
</comment>